<evidence type="ECO:0000313" key="25">
    <source>
        <dbReference type="Proteomes" id="UP000218615"/>
    </source>
</evidence>
<reference evidence="25" key="1">
    <citation type="submission" date="2017-06" db="EMBL/GenBank/DDBJ databases">
        <authorList>
            <person name="Cremers G."/>
        </authorList>
    </citation>
    <scope>NUCLEOTIDE SEQUENCE [LARGE SCALE GENOMIC DNA]</scope>
</reference>
<dbReference type="InterPro" id="IPR050926">
    <property type="entry name" value="Aconitase/IPM_isomerase"/>
</dbReference>
<evidence type="ECO:0000256" key="15">
    <source>
        <dbReference type="ARBA" id="ARBA00023501"/>
    </source>
</evidence>
<dbReference type="SUPFAM" id="SSF53732">
    <property type="entry name" value="Aconitase iron-sulfur domain"/>
    <property type="match status" value="1"/>
</dbReference>
<keyword evidence="10" id="KW-0479">Metal-binding</keyword>
<dbReference type="Proteomes" id="UP000218615">
    <property type="component" value="Unassembled WGS sequence"/>
</dbReference>
<dbReference type="GO" id="GO:0006099">
    <property type="term" value="P:tricarboxylic acid cycle"/>
    <property type="evidence" value="ECO:0007669"/>
    <property type="project" value="UniProtKB-UniPathway"/>
</dbReference>
<proteinExistence type="inferred from homology"/>
<evidence type="ECO:0000256" key="10">
    <source>
        <dbReference type="ARBA" id="ARBA00022723"/>
    </source>
</evidence>
<dbReference type="SUPFAM" id="SSF74778">
    <property type="entry name" value="Aconitase B, N-terminal domain"/>
    <property type="match status" value="1"/>
</dbReference>
<organism evidence="24 25">
    <name type="scientific">Candidatus Methanoperedens nitratireducens</name>
    <dbReference type="NCBI Taxonomy" id="1392998"/>
    <lineage>
        <taxon>Archaea</taxon>
        <taxon>Methanobacteriati</taxon>
        <taxon>Methanobacteriota</taxon>
        <taxon>Stenosarchaea group</taxon>
        <taxon>Methanomicrobia</taxon>
        <taxon>Methanosarcinales</taxon>
        <taxon>ANME-2 cluster</taxon>
        <taxon>Candidatus Methanoperedentaceae</taxon>
        <taxon>Candidatus Methanoperedens</taxon>
    </lineage>
</organism>
<keyword evidence="14 24" id="KW-0456">Lyase</keyword>
<evidence type="ECO:0000256" key="12">
    <source>
        <dbReference type="ARBA" id="ARBA00023004"/>
    </source>
</evidence>
<dbReference type="Pfam" id="PF06434">
    <property type="entry name" value="Aconitase_2_N"/>
    <property type="match status" value="1"/>
</dbReference>
<evidence type="ECO:0000256" key="6">
    <source>
        <dbReference type="ARBA" id="ARBA00013250"/>
    </source>
</evidence>
<dbReference type="InterPro" id="IPR036288">
    <property type="entry name" value="Aconitase_B_HEAT-like_dom_sf"/>
</dbReference>
<dbReference type="InterPro" id="IPR015929">
    <property type="entry name" value="Aconitase_B_swivel"/>
</dbReference>
<dbReference type="InterPro" id="IPR004406">
    <property type="entry name" value="Aconitase_B"/>
</dbReference>
<dbReference type="UniPathway" id="UPA00223"/>
<gene>
    <name evidence="24" type="primary">acnB</name>
    <name evidence="24" type="ORF">MNV_1310010</name>
</gene>
<dbReference type="GO" id="GO:0003994">
    <property type="term" value="F:aconitate hydratase activity"/>
    <property type="evidence" value="ECO:0007669"/>
    <property type="project" value="UniProtKB-EC"/>
</dbReference>
<evidence type="ECO:0000256" key="8">
    <source>
        <dbReference type="ARBA" id="ARBA00022485"/>
    </source>
</evidence>
<evidence type="ECO:0000256" key="2">
    <source>
        <dbReference type="ARBA" id="ARBA00004717"/>
    </source>
</evidence>
<dbReference type="EC" id="4.2.1.3" evidence="5"/>
<evidence type="ECO:0000256" key="4">
    <source>
        <dbReference type="ARBA" id="ARBA00007185"/>
    </source>
</evidence>
<dbReference type="Pfam" id="PF11791">
    <property type="entry name" value="Aconitase_B_N"/>
    <property type="match status" value="1"/>
</dbReference>
<comment type="catalytic activity">
    <reaction evidence="1">
        <text>(2S,3R)-3-hydroxybutane-1,2,3-tricarboxylate = 2-methyl-cis-aconitate + H2O</text>
        <dbReference type="Rhea" id="RHEA:17941"/>
        <dbReference type="ChEBI" id="CHEBI:15377"/>
        <dbReference type="ChEBI" id="CHEBI:57429"/>
        <dbReference type="ChEBI" id="CHEBI:57872"/>
        <dbReference type="EC" id="4.2.1.99"/>
    </reaction>
</comment>
<dbReference type="CDD" id="cd01581">
    <property type="entry name" value="AcnB"/>
    <property type="match status" value="1"/>
</dbReference>
<dbReference type="InterPro" id="IPR001030">
    <property type="entry name" value="Acoase/IPM_deHydtase_lsu_aba"/>
</dbReference>
<dbReference type="GO" id="GO:0005829">
    <property type="term" value="C:cytosol"/>
    <property type="evidence" value="ECO:0007669"/>
    <property type="project" value="InterPro"/>
</dbReference>
<feature type="domain" description="Aconitase/3-isopropylmalate dehydratase large subunit alpha/beta/alpha" evidence="21">
    <location>
        <begin position="445"/>
        <end position="806"/>
    </location>
</feature>
<name>A0A284VKJ7_9EURY</name>
<dbReference type="EMBL" id="FZMP01000037">
    <property type="protein sequence ID" value="SNQ59753.1"/>
    <property type="molecule type" value="Genomic_DNA"/>
</dbReference>
<dbReference type="EC" id="4.2.1.99" evidence="6"/>
<evidence type="ECO:0000259" key="22">
    <source>
        <dbReference type="Pfam" id="PF06434"/>
    </source>
</evidence>
<dbReference type="InterPro" id="IPR015933">
    <property type="entry name" value="Aconitase_B_HEAT-like_dom"/>
</dbReference>
<keyword evidence="11" id="KW-0694">RNA-binding</keyword>
<evidence type="ECO:0000256" key="1">
    <source>
        <dbReference type="ARBA" id="ARBA00000118"/>
    </source>
</evidence>
<dbReference type="AlphaFoldDB" id="A0A284VKJ7"/>
<comment type="pathway">
    <text evidence="2">Carbohydrate metabolism; tricarboxylic acid cycle; isocitrate from oxaloacetate: step 2/2.</text>
</comment>
<dbReference type="CDD" id="cd01576">
    <property type="entry name" value="AcnB_Swivel"/>
    <property type="match status" value="1"/>
</dbReference>
<dbReference type="Gene3D" id="3.40.1060.10">
    <property type="entry name" value="Aconitase, Domain 2"/>
    <property type="match status" value="1"/>
</dbReference>
<dbReference type="Gene3D" id="3.30.499.10">
    <property type="entry name" value="Aconitase, domain 3"/>
    <property type="match status" value="2"/>
</dbReference>
<comment type="pathway">
    <text evidence="3">Organic acid metabolism; propanoate degradation.</text>
</comment>
<dbReference type="PANTHER" id="PTHR43160:SF4">
    <property type="entry name" value="ACONITATE HYDRATASE B"/>
    <property type="match status" value="1"/>
</dbReference>
<evidence type="ECO:0000256" key="13">
    <source>
        <dbReference type="ARBA" id="ARBA00023014"/>
    </source>
</evidence>
<dbReference type="Pfam" id="PF00330">
    <property type="entry name" value="Aconitase"/>
    <property type="match status" value="1"/>
</dbReference>
<evidence type="ECO:0000256" key="18">
    <source>
        <dbReference type="ARBA" id="ARBA00031613"/>
    </source>
</evidence>
<dbReference type="PANTHER" id="PTHR43160">
    <property type="entry name" value="ACONITATE HYDRATASE B"/>
    <property type="match status" value="1"/>
</dbReference>
<evidence type="ECO:0000256" key="14">
    <source>
        <dbReference type="ARBA" id="ARBA00023239"/>
    </source>
</evidence>
<dbReference type="InterPro" id="IPR015931">
    <property type="entry name" value="Acnase/IPM_dHydase_lsu_aba_1/3"/>
</dbReference>
<keyword evidence="25" id="KW-1185">Reference proteome</keyword>
<dbReference type="InterPro" id="IPR015928">
    <property type="entry name" value="Aconitase/3IPM_dehydase_swvl"/>
</dbReference>
<evidence type="ECO:0000256" key="5">
    <source>
        <dbReference type="ARBA" id="ARBA00012926"/>
    </source>
</evidence>
<evidence type="ECO:0000256" key="11">
    <source>
        <dbReference type="ARBA" id="ARBA00022884"/>
    </source>
</evidence>
<dbReference type="InterPro" id="IPR015932">
    <property type="entry name" value="Aconitase_dom2"/>
</dbReference>
<dbReference type="PIRSF" id="PIRSF036687">
    <property type="entry name" value="AcnB"/>
    <property type="match status" value="1"/>
</dbReference>
<keyword evidence="13" id="KW-0411">Iron-sulfur</keyword>
<sequence length="826" mass="90886">MIPSILEAYQQHIIERQKQGIPPLPLNSEEVKALAEMVLNQPSGKEELILKLLKENVPPGVDPAALEKAKLLRSIALREKQSKLISPLQAVQMLGMMKGGYNIETLIELLEDEELGDAAAHTLSGTILVFGFFDRVKELARTNTRARKAMESWAQAEWFTESPKLPEAIKVAVFKVPGEVNTDDLSPSTRAGTRADIPLHALSMLENRYPNALDELREFKKKGYPIAFAADVVGTGSSRKSAINSLMWWIGEDIPGVPNKRKGGIILGSQIAPIFFNTARDSGAIPIRFDVSRLTSGMVVTISFATGKIMDENWRDIITFRLEPETLPDEYRAGGRLLLIIGKELTRKAQEALGGEYKEIFLKPVEPEPSRRGYTLAQKIVGKACNLPGVMPGQSCIPKITTVGSQDTTGPMTEDEIKELVCLEFQAPLVMQSFCHTAAYPTPDDRKMHVELAKFFRERGGVVLNPGDGIIHSWLNRMLLPDTVGTGGDSHTRFPIGISFPAGSGLVAFAAALGVMPLDMPESVLVRFTGKLRKGIFLRDVVNAIPYFAMKSGKLTLEKKNKKNVFNGRILEMEGLPYLTVEEAFELTDASAERSAEAAVITLPLEQVVRYIRSNIPVLRSLLNEGYVSKALENRIKAMEEWLAHPSLLRADTDAEYADILEIDLSKITEPLLACPNDPDYIRPLSEVAGVKIDEVFVGSCMTNADHFHTAAKMLGKAGGIRSKLWIAPPTRIIQQRLSETGDYAVFRDIGARIEIPGCSLCMGNQARVADNAVVFSTSTRNFDNRMGKNAKVYLGSAELASIIASLGKIPSNEEYFLRIRDITGA</sequence>
<protein>
    <recommendedName>
        <fullName evidence="7">Aconitate hydratase B</fullName>
        <ecNumber evidence="5">4.2.1.3</ecNumber>
        <ecNumber evidence="6">4.2.1.99</ecNumber>
    </recommendedName>
    <alternativeName>
        <fullName evidence="18">(2R,3S)-2-methylisocitrate dehydratase</fullName>
    </alternativeName>
    <alternativeName>
        <fullName evidence="16">(2S,3R)-3-hydroxybutane-1,2,3-tricarboxylate dehydratase</fullName>
    </alternativeName>
    <alternativeName>
        <fullName evidence="20">2-methyl-cis-aconitate hydratase</fullName>
    </alternativeName>
    <alternativeName>
        <fullName evidence="19">Iron-responsive protein-like</fullName>
    </alternativeName>
    <alternativeName>
        <fullName evidence="17">RNA-binding protein</fullName>
    </alternativeName>
</protein>
<dbReference type="GO" id="GO:0047456">
    <property type="term" value="F:2-methylisocitrate dehydratase activity"/>
    <property type="evidence" value="ECO:0007669"/>
    <property type="project" value="UniProtKB-EC"/>
</dbReference>
<dbReference type="GO" id="GO:0046872">
    <property type="term" value="F:metal ion binding"/>
    <property type="evidence" value="ECO:0007669"/>
    <property type="project" value="UniProtKB-KW"/>
</dbReference>
<feature type="domain" description="Aconitase B HEAT-like" evidence="23">
    <location>
        <begin position="8"/>
        <end position="159"/>
    </location>
</feature>
<feature type="domain" description="Aconitase B swivel" evidence="22">
    <location>
        <begin position="171"/>
        <end position="374"/>
    </location>
</feature>
<evidence type="ECO:0000259" key="21">
    <source>
        <dbReference type="Pfam" id="PF00330"/>
    </source>
</evidence>
<dbReference type="STRING" id="1392998.ANME2D_02311"/>
<keyword evidence="12" id="KW-0408">Iron</keyword>
<dbReference type="RefSeq" id="WP_218837885.1">
    <property type="nucleotide sequence ID" value="NZ_FZMP01000037.1"/>
</dbReference>
<dbReference type="SUPFAM" id="SSF52016">
    <property type="entry name" value="LeuD/IlvD-like"/>
    <property type="match status" value="1"/>
</dbReference>
<dbReference type="PROSITE" id="PS01244">
    <property type="entry name" value="ACONITASE_2"/>
    <property type="match status" value="1"/>
</dbReference>
<keyword evidence="9" id="KW-0816">Tricarboxylic acid cycle</keyword>
<dbReference type="GO" id="GO:0019629">
    <property type="term" value="P:propionate catabolic process, 2-methylcitrate cycle"/>
    <property type="evidence" value="ECO:0007669"/>
    <property type="project" value="TreeGrafter"/>
</dbReference>
<evidence type="ECO:0000256" key="7">
    <source>
        <dbReference type="ARBA" id="ARBA00019379"/>
    </source>
</evidence>
<dbReference type="NCBIfam" id="NF006690">
    <property type="entry name" value="PRK09238.1"/>
    <property type="match status" value="1"/>
</dbReference>
<accession>A0A284VKJ7</accession>
<dbReference type="OrthoDB" id="146548at2157"/>
<dbReference type="GO" id="GO:0003723">
    <property type="term" value="F:RNA binding"/>
    <property type="evidence" value="ECO:0007669"/>
    <property type="project" value="UniProtKB-KW"/>
</dbReference>
<dbReference type="InterPro" id="IPR036008">
    <property type="entry name" value="Aconitase_4Fe-4S_dom"/>
</dbReference>
<evidence type="ECO:0000256" key="3">
    <source>
        <dbReference type="ARBA" id="ARBA00005026"/>
    </source>
</evidence>
<dbReference type="GO" id="GO:0051539">
    <property type="term" value="F:4 iron, 4 sulfur cluster binding"/>
    <property type="evidence" value="ECO:0007669"/>
    <property type="project" value="UniProtKB-KW"/>
</dbReference>
<dbReference type="UniPathway" id="UPA00946"/>
<evidence type="ECO:0000256" key="20">
    <source>
        <dbReference type="ARBA" id="ARBA00032417"/>
    </source>
</evidence>
<evidence type="ECO:0000256" key="16">
    <source>
        <dbReference type="ARBA" id="ARBA00030846"/>
    </source>
</evidence>
<evidence type="ECO:0000256" key="17">
    <source>
        <dbReference type="ARBA" id="ARBA00031081"/>
    </source>
</evidence>
<keyword evidence="8" id="KW-0004">4Fe-4S</keyword>
<dbReference type="Gene3D" id="3.20.19.10">
    <property type="entry name" value="Aconitase, domain 4"/>
    <property type="match status" value="1"/>
</dbReference>
<evidence type="ECO:0000256" key="19">
    <source>
        <dbReference type="ARBA" id="ARBA00031977"/>
    </source>
</evidence>
<evidence type="ECO:0000259" key="23">
    <source>
        <dbReference type="Pfam" id="PF11791"/>
    </source>
</evidence>
<dbReference type="Gene3D" id="1.25.40.310">
    <property type="entry name" value="Aconitate B, HEAT-like domain"/>
    <property type="match status" value="1"/>
</dbReference>
<evidence type="ECO:0000256" key="9">
    <source>
        <dbReference type="ARBA" id="ARBA00022532"/>
    </source>
</evidence>
<dbReference type="InterPro" id="IPR018136">
    <property type="entry name" value="Aconitase_4Fe-4S_BS"/>
</dbReference>
<evidence type="ECO:0000313" key="24">
    <source>
        <dbReference type="EMBL" id="SNQ59753.1"/>
    </source>
</evidence>
<comment type="similarity">
    <text evidence="4">Belongs to the aconitase/IPM isomerase family.</text>
</comment>
<comment type="catalytic activity">
    <reaction evidence="15">
        <text>citrate = D-threo-isocitrate</text>
        <dbReference type="Rhea" id="RHEA:10336"/>
        <dbReference type="ChEBI" id="CHEBI:15562"/>
        <dbReference type="ChEBI" id="CHEBI:16947"/>
        <dbReference type="EC" id="4.2.1.3"/>
    </reaction>
</comment>